<dbReference type="OrthoDB" id="2858884at2"/>
<dbReference type="Proteomes" id="UP000189464">
    <property type="component" value="Chromosome"/>
</dbReference>
<evidence type="ECO:0000313" key="2">
    <source>
        <dbReference type="Proteomes" id="UP000189464"/>
    </source>
</evidence>
<name>A0A1S6J0U8_9FIRM</name>
<accession>A0A1S6J0U8</accession>
<sequence>MGTEEGGAEIWRFQKLTLEESLALRSSFNFAMDFRHVWEELYGIPLKQFKGPTTWRFMAALLLSLQGKTPDKESVQRFVFEDKLLGQLDGDHFLCEFMPLPKRGKNSIEPYNLIWSTPTQYKQEVAPKRLQIILETLQRKQAVKLIISYDHDATAQLLQGVRAQKAGEWVIFKNQKYFLWQLDLEEKRKIYLLQTPFFGQGQISYPGIQTITSTIKNAIMLD</sequence>
<dbReference type="EMBL" id="CP019698">
    <property type="protein sequence ID" value="AQS60637.1"/>
    <property type="molecule type" value="Genomic_DNA"/>
</dbReference>
<reference evidence="1 2" key="1">
    <citation type="journal article" date="2016" name="Int. J. Syst. Evol. Microbiol.">
        <title>Desulfotomaculum ferrireducens sp. nov., a moderately thermophilic sulfate-reducing and dissimilatory Fe(III)-reducing bacterium isolated from compost.</title>
        <authorList>
            <person name="Yang G."/>
            <person name="Guo J."/>
            <person name="Zhuang L."/>
            <person name="Yuan Y."/>
            <person name="Zhou S."/>
        </authorList>
    </citation>
    <scope>NUCLEOTIDE SEQUENCE [LARGE SCALE GENOMIC DNA]</scope>
    <source>
        <strain evidence="1 2">GSS09</strain>
    </source>
</reference>
<dbReference type="KEGG" id="dfg:B0537_14965"/>
<gene>
    <name evidence="1" type="ORF">B0537_14965</name>
</gene>
<organism evidence="1 2">
    <name type="scientific">Desulforamulus ferrireducens</name>
    <dbReference type="NCBI Taxonomy" id="1833852"/>
    <lineage>
        <taxon>Bacteria</taxon>
        <taxon>Bacillati</taxon>
        <taxon>Bacillota</taxon>
        <taxon>Clostridia</taxon>
        <taxon>Eubacteriales</taxon>
        <taxon>Peptococcaceae</taxon>
        <taxon>Desulforamulus</taxon>
    </lineage>
</organism>
<dbReference type="AlphaFoldDB" id="A0A1S6J0U8"/>
<protein>
    <submittedName>
        <fullName evidence="1">Uncharacterized protein</fullName>
    </submittedName>
</protein>
<proteinExistence type="predicted"/>
<keyword evidence="2" id="KW-1185">Reference proteome</keyword>
<evidence type="ECO:0000313" key="1">
    <source>
        <dbReference type="EMBL" id="AQS60637.1"/>
    </source>
</evidence>